<comment type="similarity">
    <text evidence="1">Belongs to the glycosyltransferase 2 family.</text>
</comment>
<dbReference type="InterPro" id="IPR001173">
    <property type="entry name" value="Glyco_trans_2-like"/>
</dbReference>
<protein>
    <submittedName>
        <fullName evidence="5">Glycosyltransferase family 2 protein</fullName>
    </submittedName>
</protein>
<reference evidence="5 6" key="1">
    <citation type="submission" date="2019-07" db="EMBL/GenBank/DDBJ databases">
        <authorList>
            <person name="Kim J."/>
        </authorList>
    </citation>
    <scope>NUCLEOTIDE SEQUENCE [LARGE SCALE GENOMIC DNA]</scope>
    <source>
        <strain evidence="6">dk17</strain>
    </source>
</reference>
<keyword evidence="6" id="KW-1185">Reference proteome</keyword>
<dbReference type="PANTHER" id="PTHR43179">
    <property type="entry name" value="RHAMNOSYLTRANSFERASE WBBL"/>
    <property type="match status" value="1"/>
</dbReference>
<dbReference type="Pfam" id="PF00535">
    <property type="entry name" value="Glycos_transf_2"/>
    <property type="match status" value="1"/>
</dbReference>
<dbReference type="InterPro" id="IPR029044">
    <property type="entry name" value="Nucleotide-diphossugar_trans"/>
</dbReference>
<dbReference type="GO" id="GO:0016757">
    <property type="term" value="F:glycosyltransferase activity"/>
    <property type="evidence" value="ECO:0007669"/>
    <property type="project" value="UniProtKB-KW"/>
</dbReference>
<evidence type="ECO:0000256" key="3">
    <source>
        <dbReference type="ARBA" id="ARBA00022679"/>
    </source>
</evidence>
<evidence type="ECO:0000259" key="4">
    <source>
        <dbReference type="Pfam" id="PF00535"/>
    </source>
</evidence>
<dbReference type="AlphaFoldDB" id="A0A563TXI9"/>
<sequence>MQSVKKTVSIIIPNYNGRALLEAYLPHTIAVADDADITYEIIIVDDASKDDSVSFIAENYPQVKLLINETNLGFSGTCNHGINSAQHELILLLNSDVKLLPGYFDQQFKYFDRADTFGVMGRIIDMDSDHIQDAARMPKLNGLKLKTDYFYYPESANDDAYTYYLSGANALVDAKKLKQLGGFYELFSPFYCEDNELSLRAWRMGYKCYYEHAAVCRHQVSASTKNYQTAKWVKGIYFRNRFYMHALHYKGMAYWAWLMQISLIDLLPKILIGQTWIWGSYTSLFKNRKQIAGYKKQLEILLDEQGQSVFQIINTIKASIKDKAITRFKP</sequence>
<accession>A0A563TXI9</accession>
<evidence type="ECO:0000256" key="1">
    <source>
        <dbReference type="ARBA" id="ARBA00006739"/>
    </source>
</evidence>
<feature type="domain" description="Glycosyltransferase 2-like" evidence="4">
    <location>
        <begin position="9"/>
        <end position="179"/>
    </location>
</feature>
<keyword evidence="2" id="KW-0328">Glycosyltransferase</keyword>
<evidence type="ECO:0000313" key="5">
    <source>
        <dbReference type="EMBL" id="TWR24054.1"/>
    </source>
</evidence>
<proteinExistence type="inferred from homology"/>
<evidence type="ECO:0000256" key="2">
    <source>
        <dbReference type="ARBA" id="ARBA00022676"/>
    </source>
</evidence>
<organism evidence="5 6">
    <name type="scientific">Mucilaginibacter pallidiroseus</name>
    <dbReference type="NCBI Taxonomy" id="2599295"/>
    <lineage>
        <taxon>Bacteria</taxon>
        <taxon>Pseudomonadati</taxon>
        <taxon>Bacteroidota</taxon>
        <taxon>Sphingobacteriia</taxon>
        <taxon>Sphingobacteriales</taxon>
        <taxon>Sphingobacteriaceae</taxon>
        <taxon>Mucilaginibacter</taxon>
    </lineage>
</organism>
<dbReference type="OrthoDB" id="8936324at2"/>
<name>A0A563TXI9_9SPHI</name>
<dbReference type="RefSeq" id="WP_146383478.1">
    <property type="nucleotide sequence ID" value="NZ_VOEJ01000012.1"/>
</dbReference>
<keyword evidence="3 5" id="KW-0808">Transferase</keyword>
<evidence type="ECO:0000313" key="6">
    <source>
        <dbReference type="Proteomes" id="UP000320042"/>
    </source>
</evidence>
<dbReference type="Proteomes" id="UP000320042">
    <property type="component" value="Unassembled WGS sequence"/>
</dbReference>
<dbReference type="CDD" id="cd04186">
    <property type="entry name" value="GT_2_like_c"/>
    <property type="match status" value="1"/>
</dbReference>
<dbReference type="Gene3D" id="3.90.550.10">
    <property type="entry name" value="Spore Coat Polysaccharide Biosynthesis Protein SpsA, Chain A"/>
    <property type="match status" value="1"/>
</dbReference>
<dbReference type="PANTHER" id="PTHR43179:SF12">
    <property type="entry name" value="GALACTOFURANOSYLTRANSFERASE GLFT2"/>
    <property type="match status" value="1"/>
</dbReference>
<comment type="caution">
    <text evidence="5">The sequence shown here is derived from an EMBL/GenBank/DDBJ whole genome shotgun (WGS) entry which is preliminary data.</text>
</comment>
<dbReference type="SUPFAM" id="SSF53448">
    <property type="entry name" value="Nucleotide-diphospho-sugar transferases"/>
    <property type="match status" value="1"/>
</dbReference>
<dbReference type="EMBL" id="VOEJ01000012">
    <property type="protein sequence ID" value="TWR24054.1"/>
    <property type="molecule type" value="Genomic_DNA"/>
</dbReference>
<gene>
    <name evidence="5" type="ORF">FPZ43_18780</name>
</gene>